<keyword evidence="6 9" id="KW-1133">Transmembrane helix</keyword>
<gene>
    <name evidence="12" type="primary">siaQ_1</name>
    <name evidence="12" type="ORF">KSP9073_00033</name>
</gene>
<dbReference type="PANTHER" id="PTHR35011:SF2">
    <property type="entry name" value="2,3-DIKETO-L-GULONATE TRAP TRANSPORTER SMALL PERMEASE PROTEIN YIAM"/>
    <property type="match status" value="1"/>
</dbReference>
<dbReference type="GO" id="GO:0015740">
    <property type="term" value="P:C4-dicarboxylate transport"/>
    <property type="evidence" value="ECO:0007669"/>
    <property type="project" value="TreeGrafter"/>
</dbReference>
<sequence>MTQSHGVLNEQALHTPQVGQMKKRQTHADPVQQERQASTGRLVRWLARGRRLFDLAGSVVVLMTTLIIGVTLMAGVVVRYFLNGSLAWGSELPVILFPWLVMGGVVMAAARHEHLGVDFFLRKMSAATGRVVLSVMQGFIIILMASLIYQSQSLLMFLQYQSTPVLGWSASWAFYSLPVGAIGVLLLAIIDLIGLVSGRESVIKEMPV</sequence>
<dbReference type="EMBL" id="ONZI01000001">
    <property type="protein sequence ID" value="SPJ32033.1"/>
    <property type="molecule type" value="Genomic_DNA"/>
</dbReference>
<keyword evidence="5 9" id="KW-0812">Transmembrane</keyword>
<comment type="subcellular location">
    <subcellularLocation>
        <location evidence="1 9">Cell inner membrane</location>
        <topology evidence="1 9">Multi-pass membrane protein</topology>
    </subcellularLocation>
</comment>
<keyword evidence="4 9" id="KW-0997">Cell inner membrane</keyword>
<comment type="function">
    <text evidence="9">Part of the tripartite ATP-independent periplasmic (TRAP) transport system.</text>
</comment>
<evidence type="ECO:0000256" key="10">
    <source>
        <dbReference type="SAM" id="MobiDB-lite"/>
    </source>
</evidence>
<evidence type="ECO:0000256" key="7">
    <source>
        <dbReference type="ARBA" id="ARBA00023136"/>
    </source>
</evidence>
<dbReference type="OrthoDB" id="9791324at2"/>
<evidence type="ECO:0000256" key="6">
    <source>
        <dbReference type="ARBA" id="ARBA00022989"/>
    </source>
</evidence>
<evidence type="ECO:0000256" key="4">
    <source>
        <dbReference type="ARBA" id="ARBA00022519"/>
    </source>
</evidence>
<dbReference type="RefSeq" id="WP_108840947.1">
    <property type="nucleotide sequence ID" value="NZ_ONZI01000001.1"/>
</dbReference>
<evidence type="ECO:0000313" key="13">
    <source>
        <dbReference type="Proteomes" id="UP000244934"/>
    </source>
</evidence>
<keyword evidence="13" id="KW-1185">Reference proteome</keyword>
<reference evidence="13" key="1">
    <citation type="submission" date="2018-03" db="EMBL/GenBank/DDBJ databases">
        <authorList>
            <person name="Navarro De La Torre S."/>
        </authorList>
    </citation>
    <scope>NUCLEOTIDE SEQUENCE [LARGE SCALE GENOMIC DNA]</scope>
    <source>
        <strain evidence="13">EAod3</strain>
    </source>
</reference>
<feature type="transmembrane region" description="Helical" evidence="9">
    <location>
        <begin position="52"/>
        <end position="82"/>
    </location>
</feature>
<keyword evidence="2 9" id="KW-0813">Transport</keyword>
<accession>A0A2R8CGP3</accession>
<organism evidence="12 13">
    <name type="scientific">Kushneria phyllosphaerae</name>
    <dbReference type="NCBI Taxonomy" id="2100822"/>
    <lineage>
        <taxon>Bacteria</taxon>
        <taxon>Pseudomonadati</taxon>
        <taxon>Pseudomonadota</taxon>
        <taxon>Gammaproteobacteria</taxon>
        <taxon>Oceanospirillales</taxon>
        <taxon>Halomonadaceae</taxon>
        <taxon>Kushneria</taxon>
    </lineage>
</organism>
<feature type="region of interest" description="Disordered" evidence="10">
    <location>
        <begin position="16"/>
        <end position="36"/>
    </location>
</feature>
<dbReference type="PANTHER" id="PTHR35011">
    <property type="entry name" value="2,3-DIKETO-L-GULONATE TRAP TRANSPORTER SMALL PERMEASE PROTEIN YIAM"/>
    <property type="match status" value="1"/>
</dbReference>
<keyword evidence="3" id="KW-1003">Cell membrane</keyword>
<evidence type="ECO:0000256" key="9">
    <source>
        <dbReference type="RuleBase" id="RU369079"/>
    </source>
</evidence>
<feature type="transmembrane region" description="Helical" evidence="9">
    <location>
        <begin position="172"/>
        <end position="196"/>
    </location>
</feature>
<dbReference type="GO" id="GO:0005886">
    <property type="term" value="C:plasma membrane"/>
    <property type="evidence" value="ECO:0007669"/>
    <property type="project" value="UniProtKB-SubCell"/>
</dbReference>
<comment type="subunit">
    <text evidence="9">The complex comprises the extracytoplasmic solute receptor protein and the two transmembrane proteins.</text>
</comment>
<feature type="domain" description="Tripartite ATP-independent periplasmic transporters DctQ component" evidence="11">
    <location>
        <begin position="70"/>
        <end position="196"/>
    </location>
</feature>
<feature type="transmembrane region" description="Helical" evidence="9">
    <location>
        <begin position="94"/>
        <end position="110"/>
    </location>
</feature>
<evidence type="ECO:0000313" key="12">
    <source>
        <dbReference type="EMBL" id="SPJ32033.1"/>
    </source>
</evidence>
<feature type="transmembrane region" description="Helical" evidence="9">
    <location>
        <begin position="131"/>
        <end position="152"/>
    </location>
</feature>
<dbReference type="Pfam" id="PF04290">
    <property type="entry name" value="DctQ"/>
    <property type="match status" value="1"/>
</dbReference>
<evidence type="ECO:0000259" key="11">
    <source>
        <dbReference type="Pfam" id="PF04290"/>
    </source>
</evidence>
<evidence type="ECO:0000256" key="5">
    <source>
        <dbReference type="ARBA" id="ARBA00022692"/>
    </source>
</evidence>
<dbReference type="InterPro" id="IPR055348">
    <property type="entry name" value="DctQ"/>
</dbReference>
<dbReference type="InterPro" id="IPR007387">
    <property type="entry name" value="TRAP_DctQ"/>
</dbReference>
<proteinExistence type="inferred from homology"/>
<evidence type="ECO:0000256" key="2">
    <source>
        <dbReference type="ARBA" id="ARBA00022448"/>
    </source>
</evidence>
<keyword evidence="7 9" id="KW-0472">Membrane</keyword>
<dbReference type="GO" id="GO:0022857">
    <property type="term" value="F:transmembrane transporter activity"/>
    <property type="evidence" value="ECO:0007669"/>
    <property type="project" value="UniProtKB-UniRule"/>
</dbReference>
<evidence type="ECO:0000256" key="3">
    <source>
        <dbReference type="ARBA" id="ARBA00022475"/>
    </source>
</evidence>
<comment type="similarity">
    <text evidence="8 9">Belongs to the TRAP transporter small permease family.</text>
</comment>
<evidence type="ECO:0000256" key="1">
    <source>
        <dbReference type="ARBA" id="ARBA00004429"/>
    </source>
</evidence>
<evidence type="ECO:0000256" key="8">
    <source>
        <dbReference type="ARBA" id="ARBA00038436"/>
    </source>
</evidence>
<dbReference type="AlphaFoldDB" id="A0A2R8CGP3"/>
<name>A0A2R8CGP3_9GAMM</name>
<protein>
    <recommendedName>
        <fullName evidence="9">TRAP transporter small permease protein</fullName>
    </recommendedName>
</protein>
<dbReference type="Proteomes" id="UP000244934">
    <property type="component" value="Unassembled WGS sequence"/>
</dbReference>